<evidence type="ECO:0000256" key="9">
    <source>
        <dbReference type="SAM" id="MobiDB-lite"/>
    </source>
</evidence>
<evidence type="ECO:0000259" key="11">
    <source>
        <dbReference type="PROSITE" id="PS52035"/>
    </source>
</evidence>
<dbReference type="PANTHER" id="PTHR11705:SF143">
    <property type="entry name" value="SLL0236 PROTEIN"/>
    <property type="match status" value="1"/>
</dbReference>
<organism evidence="12 13">
    <name type="scientific">Prorocentrum cordatum</name>
    <dbReference type="NCBI Taxonomy" id="2364126"/>
    <lineage>
        <taxon>Eukaryota</taxon>
        <taxon>Sar</taxon>
        <taxon>Alveolata</taxon>
        <taxon>Dinophyceae</taxon>
        <taxon>Prorocentrales</taxon>
        <taxon>Prorocentraceae</taxon>
        <taxon>Prorocentrum</taxon>
    </lineage>
</organism>
<evidence type="ECO:0000256" key="3">
    <source>
        <dbReference type="ARBA" id="ARBA00022670"/>
    </source>
</evidence>
<feature type="active site" description="Proton donor/acceptor" evidence="8">
    <location>
        <position position="396"/>
    </location>
</feature>
<dbReference type="PRINTS" id="PR00765">
    <property type="entry name" value="CRBOXYPTASEA"/>
</dbReference>
<protein>
    <recommendedName>
        <fullName evidence="11">Peptidase M14 domain-containing protein</fullName>
    </recommendedName>
</protein>
<dbReference type="Pfam" id="PF00246">
    <property type="entry name" value="Peptidase_M14"/>
    <property type="match status" value="1"/>
</dbReference>
<dbReference type="Proteomes" id="UP001189429">
    <property type="component" value="Unassembled WGS sequence"/>
</dbReference>
<comment type="similarity">
    <text evidence="2 8">Belongs to the peptidase M14 family.</text>
</comment>
<evidence type="ECO:0000256" key="6">
    <source>
        <dbReference type="ARBA" id="ARBA00022833"/>
    </source>
</evidence>
<evidence type="ECO:0000256" key="5">
    <source>
        <dbReference type="ARBA" id="ARBA00022801"/>
    </source>
</evidence>
<dbReference type="InterPro" id="IPR057246">
    <property type="entry name" value="CARBOXYPEPT_ZN_1"/>
</dbReference>
<dbReference type="SMART" id="SM00631">
    <property type="entry name" value="Zn_pept"/>
    <property type="match status" value="1"/>
</dbReference>
<accession>A0ABN9W787</accession>
<evidence type="ECO:0000256" key="2">
    <source>
        <dbReference type="ARBA" id="ARBA00005988"/>
    </source>
</evidence>
<evidence type="ECO:0000313" key="12">
    <source>
        <dbReference type="EMBL" id="CAK0882046.1"/>
    </source>
</evidence>
<dbReference type="SUPFAM" id="SSF53187">
    <property type="entry name" value="Zn-dependent exopeptidases"/>
    <property type="match status" value="1"/>
</dbReference>
<dbReference type="PANTHER" id="PTHR11705">
    <property type="entry name" value="PROTEASE FAMILY M14 CARBOXYPEPTIDASE A,B"/>
    <property type="match status" value="1"/>
</dbReference>
<evidence type="ECO:0000256" key="10">
    <source>
        <dbReference type="SAM" id="SignalP"/>
    </source>
</evidence>
<keyword evidence="6" id="KW-0862">Zinc</keyword>
<evidence type="ECO:0000256" key="4">
    <source>
        <dbReference type="ARBA" id="ARBA00022723"/>
    </source>
</evidence>
<keyword evidence="3" id="KW-0645">Protease</keyword>
<feature type="region of interest" description="Disordered" evidence="9">
    <location>
        <begin position="461"/>
        <end position="506"/>
    </location>
</feature>
<comment type="cofactor">
    <cofactor evidence="1">
        <name>Zn(2+)</name>
        <dbReference type="ChEBI" id="CHEBI:29105"/>
    </cofactor>
</comment>
<reference evidence="12" key="1">
    <citation type="submission" date="2023-10" db="EMBL/GenBank/DDBJ databases">
        <authorList>
            <person name="Chen Y."/>
            <person name="Shah S."/>
            <person name="Dougan E. K."/>
            <person name="Thang M."/>
            <person name="Chan C."/>
        </authorList>
    </citation>
    <scope>NUCLEOTIDE SEQUENCE [LARGE SCALE GENOMIC DNA]</scope>
</reference>
<dbReference type="PROSITE" id="PS00132">
    <property type="entry name" value="CARBOXYPEPT_ZN_1"/>
    <property type="match status" value="1"/>
</dbReference>
<evidence type="ECO:0000256" key="8">
    <source>
        <dbReference type="PROSITE-ProRule" id="PRU01379"/>
    </source>
</evidence>
<keyword evidence="7" id="KW-0482">Metalloprotease</keyword>
<evidence type="ECO:0000256" key="1">
    <source>
        <dbReference type="ARBA" id="ARBA00001947"/>
    </source>
</evidence>
<sequence length="506" mass="54457">MTAPRGVRLALACAALLARASTARPGAALPPAEEHARAPDPYDMFDNSPILLLKACGQGEQELLMGEIEDHPCTLIDQVGKEGACSVTAVICPKPLHFEHAVAEVFKDDAGAYLRGAGLPRAWDRRSQRSDDFYAQWRSYDDILTRLQDVVDAAPGVAVLESLEPATHEGRVIKAVRIRDPAWAPGAPRIVVNSLLHAREWIASMVGTYLAEYCVDKKRSDPSWMAGMELVIVPVVNPDGLVYSQTSNAMWRKNRAVNAGSSCRGVDLNRNWPKDWNGGESTSTNQCSETYVGPSWASEPETQALGAVLLEAPVNLHLDIHSYGEMILGPWSYTNADHPDKATIDAIGTAMQSAIQSVNGKSYLYGTGDAGGALYLASGVAPDLSTHLGAYGYTIELPPANAWGSAGFQPATSEILPACTEIFEAVKAMVEWFRVQDPTPAPPPCLQHQCRHRRQGRCVARRAPTTLPGTRDAASESWEGKTPRHASGSGKSPSRTRAGGTSAVEL</sequence>
<feature type="chain" id="PRO_5047206023" description="Peptidase M14 domain-containing protein" evidence="10">
    <location>
        <begin position="23"/>
        <end position="506"/>
    </location>
</feature>
<dbReference type="InterPro" id="IPR000834">
    <property type="entry name" value="Peptidase_M14"/>
</dbReference>
<keyword evidence="13" id="KW-1185">Reference proteome</keyword>
<dbReference type="EMBL" id="CAUYUJ010018261">
    <property type="protein sequence ID" value="CAK0882046.1"/>
    <property type="molecule type" value="Genomic_DNA"/>
</dbReference>
<dbReference type="Gene3D" id="3.40.630.10">
    <property type="entry name" value="Zn peptidases"/>
    <property type="match status" value="1"/>
</dbReference>
<name>A0ABN9W787_9DINO</name>
<evidence type="ECO:0000313" key="13">
    <source>
        <dbReference type="Proteomes" id="UP001189429"/>
    </source>
</evidence>
<dbReference type="PROSITE" id="PS52035">
    <property type="entry name" value="PEPTIDASE_M14"/>
    <property type="match status" value="1"/>
</dbReference>
<feature type="signal peptide" evidence="10">
    <location>
        <begin position="1"/>
        <end position="22"/>
    </location>
</feature>
<feature type="domain" description="Peptidase M14" evidence="11">
    <location>
        <begin position="136"/>
        <end position="433"/>
    </location>
</feature>
<keyword evidence="5" id="KW-0378">Hydrolase</keyword>
<gene>
    <name evidence="12" type="ORF">PCOR1329_LOCUS64694</name>
</gene>
<keyword evidence="10" id="KW-0732">Signal</keyword>
<proteinExistence type="inferred from homology"/>
<evidence type="ECO:0000256" key="7">
    <source>
        <dbReference type="ARBA" id="ARBA00023049"/>
    </source>
</evidence>
<comment type="caution">
    <text evidence="12">The sequence shown here is derived from an EMBL/GenBank/DDBJ whole genome shotgun (WGS) entry which is preliminary data.</text>
</comment>
<keyword evidence="4" id="KW-0479">Metal-binding</keyword>